<dbReference type="Proteomes" id="UP001177023">
    <property type="component" value="Unassembled WGS sequence"/>
</dbReference>
<dbReference type="SUPFAM" id="SSF52540">
    <property type="entry name" value="P-loop containing nucleoside triphosphate hydrolases"/>
    <property type="match status" value="1"/>
</dbReference>
<dbReference type="GO" id="GO:0003924">
    <property type="term" value="F:GTPase activity"/>
    <property type="evidence" value="ECO:0007669"/>
    <property type="project" value="InterPro"/>
</dbReference>
<dbReference type="SMART" id="SM00173">
    <property type="entry name" value="RAS"/>
    <property type="match status" value="1"/>
</dbReference>
<feature type="region of interest" description="Disordered" evidence="4">
    <location>
        <begin position="128"/>
        <end position="172"/>
    </location>
</feature>
<dbReference type="Gene3D" id="3.40.50.300">
    <property type="entry name" value="P-loop containing nucleotide triphosphate hydrolases"/>
    <property type="match status" value="1"/>
</dbReference>
<dbReference type="GO" id="GO:0032484">
    <property type="term" value="P:Ral protein signal transduction"/>
    <property type="evidence" value="ECO:0007669"/>
    <property type="project" value="TreeGrafter"/>
</dbReference>
<feature type="non-terminal residue" evidence="5">
    <location>
        <position position="1"/>
    </location>
</feature>
<dbReference type="PROSITE" id="PS51419">
    <property type="entry name" value="RAB"/>
    <property type="match status" value="1"/>
</dbReference>
<dbReference type="InterPro" id="IPR001806">
    <property type="entry name" value="Small_GTPase"/>
</dbReference>
<name>A0AA36CGR0_9BILA</name>
<evidence type="ECO:0000256" key="3">
    <source>
        <dbReference type="ARBA" id="ARBA00023134"/>
    </source>
</evidence>
<evidence type="ECO:0000256" key="4">
    <source>
        <dbReference type="SAM" id="MobiDB-lite"/>
    </source>
</evidence>
<feature type="compositionally biased region" description="Basic and acidic residues" evidence="4">
    <location>
        <begin position="83"/>
        <end position="93"/>
    </location>
</feature>
<organism evidence="5 6">
    <name type="scientific">Mesorhabditis spiculigera</name>
    <dbReference type="NCBI Taxonomy" id="96644"/>
    <lineage>
        <taxon>Eukaryota</taxon>
        <taxon>Metazoa</taxon>
        <taxon>Ecdysozoa</taxon>
        <taxon>Nematoda</taxon>
        <taxon>Chromadorea</taxon>
        <taxon>Rhabditida</taxon>
        <taxon>Rhabditina</taxon>
        <taxon>Rhabditomorpha</taxon>
        <taxon>Rhabditoidea</taxon>
        <taxon>Rhabditidae</taxon>
        <taxon>Mesorhabditinae</taxon>
        <taxon>Mesorhabditis</taxon>
    </lineage>
</organism>
<evidence type="ECO:0008006" key="7">
    <source>
        <dbReference type="Google" id="ProtNLM"/>
    </source>
</evidence>
<comment type="caution">
    <text evidence="5">The sequence shown here is derived from an EMBL/GenBank/DDBJ whole genome shotgun (WGS) entry which is preliminary data.</text>
</comment>
<accession>A0AA36CGR0</accession>
<keyword evidence="3" id="KW-0342">GTP-binding</keyword>
<dbReference type="AlphaFoldDB" id="A0AA36CGR0"/>
<reference evidence="5" key="1">
    <citation type="submission" date="2023-06" db="EMBL/GenBank/DDBJ databases">
        <authorList>
            <person name="Delattre M."/>
        </authorList>
    </citation>
    <scope>NUCLEOTIDE SEQUENCE</scope>
    <source>
        <strain evidence="5">AF72</strain>
    </source>
</reference>
<dbReference type="PROSITE" id="PS51421">
    <property type="entry name" value="RAS"/>
    <property type="match status" value="1"/>
</dbReference>
<evidence type="ECO:0000313" key="6">
    <source>
        <dbReference type="Proteomes" id="UP001177023"/>
    </source>
</evidence>
<dbReference type="SMART" id="SM00175">
    <property type="entry name" value="RAB"/>
    <property type="match status" value="1"/>
</dbReference>
<dbReference type="PANTHER" id="PTHR46152:SF3">
    <property type="entry name" value="NF-KAPPA-B INHIBITOR-INTERACTING RAS-LIKE PROTEIN"/>
    <property type="match status" value="1"/>
</dbReference>
<dbReference type="GO" id="GO:0043124">
    <property type="term" value="P:negative regulation of canonical NF-kappaB signal transduction"/>
    <property type="evidence" value="ECO:0007669"/>
    <property type="project" value="InterPro"/>
</dbReference>
<evidence type="ECO:0000256" key="2">
    <source>
        <dbReference type="ARBA" id="ARBA00022741"/>
    </source>
</evidence>
<keyword evidence="2" id="KW-0547">Nucleotide-binding</keyword>
<dbReference type="PANTHER" id="PTHR46152">
    <property type="entry name" value="NF-KAPPA-B INHIBITOR-INTERACTING RAS-LIKE PROTEIN"/>
    <property type="match status" value="1"/>
</dbReference>
<comment type="similarity">
    <text evidence="1">Belongs to the small GTPase superfamily. Ras family. KappaB-Ras subfamily.</text>
</comment>
<dbReference type="InterPro" id="IPR027417">
    <property type="entry name" value="P-loop_NTPase"/>
</dbReference>
<dbReference type="Pfam" id="PF00071">
    <property type="entry name" value="Ras"/>
    <property type="match status" value="1"/>
</dbReference>
<keyword evidence="6" id="KW-1185">Reference proteome</keyword>
<protein>
    <recommendedName>
        <fullName evidence="7">NF-kappa-B inhibitor-interacting Ras-like protein</fullName>
    </recommendedName>
</protein>
<sequence>MAVAISRMKKSVVESRRNSSLAFLTNNNNHGETGIFEKSARRKASVQQPTSPFSPVVFRDDKEKPSVNRRNSITAFLFPSKSGEGDEKPEGSIRQKNRQSVYFLEESFGNEADYLCIEGPSPSSYSYPASLLSPTQEKNRRNSRSSSLFHSSAGPAPVSISASSSATPSDAPRWMGRGAMRVVVVGAKRCGKTAILRQVACLEDATKLPYAPTLDDTYQVLLEEADRPREILVFHDTAGIPEYGPIELRRPYVQVADAFVLVYSVVDHESFNRMDLLKKFIEKQFGKEKKEVPIVVLGTMCDQPGRKVDSEFAHAWAQRERVRLYEVTATDRSTLVDFVQYLGQRHFHPQKDSLKFSLSKKLKSEKSNPAILMDF</sequence>
<feature type="compositionally biased region" description="Low complexity" evidence="4">
    <location>
        <begin position="144"/>
        <end position="172"/>
    </location>
</feature>
<feature type="region of interest" description="Disordered" evidence="4">
    <location>
        <begin position="39"/>
        <end position="95"/>
    </location>
</feature>
<evidence type="ECO:0000313" key="5">
    <source>
        <dbReference type="EMBL" id="CAJ0568083.1"/>
    </source>
</evidence>
<proteinExistence type="inferred from homology"/>
<evidence type="ECO:0000256" key="1">
    <source>
        <dbReference type="ARBA" id="ARBA00008094"/>
    </source>
</evidence>
<dbReference type="GO" id="GO:0032794">
    <property type="term" value="F:GTPase activating protein binding"/>
    <property type="evidence" value="ECO:0007669"/>
    <property type="project" value="TreeGrafter"/>
</dbReference>
<dbReference type="SMART" id="SM00174">
    <property type="entry name" value="RHO"/>
    <property type="match status" value="1"/>
</dbReference>
<gene>
    <name evidence="5" type="ORF">MSPICULIGERA_LOCUS6610</name>
</gene>
<dbReference type="GO" id="GO:0005525">
    <property type="term" value="F:GTP binding"/>
    <property type="evidence" value="ECO:0007669"/>
    <property type="project" value="UniProtKB-KW"/>
</dbReference>
<dbReference type="InterPro" id="IPR042227">
    <property type="entry name" value="KBRS"/>
</dbReference>
<dbReference type="EMBL" id="CATQJA010001656">
    <property type="protein sequence ID" value="CAJ0568083.1"/>
    <property type="molecule type" value="Genomic_DNA"/>
</dbReference>